<dbReference type="HOGENOM" id="CLU_062834_2_2_1"/>
<evidence type="ECO:0000313" key="2">
    <source>
        <dbReference type="Ensembl" id="ENSLACP00000012567.1"/>
    </source>
</evidence>
<dbReference type="GeneTree" id="ENSGT01130000281010"/>
<keyword evidence="3" id="KW-1185">Reference proteome</keyword>
<dbReference type="Proteomes" id="UP000008672">
    <property type="component" value="Unassembled WGS sequence"/>
</dbReference>
<dbReference type="InterPro" id="IPR004244">
    <property type="entry name" value="Transposase_22"/>
</dbReference>
<evidence type="ECO:0008006" key="4">
    <source>
        <dbReference type="Google" id="ProtNLM"/>
    </source>
</evidence>
<dbReference type="InParanoid" id="H3ASE6"/>
<evidence type="ECO:0000256" key="1">
    <source>
        <dbReference type="SAM" id="Coils"/>
    </source>
</evidence>
<dbReference type="Gene3D" id="3.30.70.1820">
    <property type="entry name" value="L1 transposable element, RRM domain"/>
    <property type="match status" value="1"/>
</dbReference>
<feature type="coiled-coil region" evidence="1">
    <location>
        <begin position="14"/>
        <end position="76"/>
    </location>
</feature>
<dbReference type="EMBL" id="AFYH01144967">
    <property type="status" value="NOT_ANNOTATED_CDS"/>
    <property type="molecule type" value="Genomic_DNA"/>
</dbReference>
<protein>
    <recommendedName>
        <fullName evidence="4">L1 transposable element RRM domain-containing protein</fullName>
    </recommendedName>
</protein>
<accession>H3ASE6</accession>
<organism evidence="2 3">
    <name type="scientific">Latimeria chalumnae</name>
    <name type="common">Coelacanth</name>
    <dbReference type="NCBI Taxonomy" id="7897"/>
    <lineage>
        <taxon>Eukaryota</taxon>
        <taxon>Metazoa</taxon>
        <taxon>Chordata</taxon>
        <taxon>Craniata</taxon>
        <taxon>Vertebrata</taxon>
        <taxon>Euteleostomi</taxon>
        <taxon>Coelacanthiformes</taxon>
        <taxon>Coelacanthidae</taxon>
        <taxon>Latimeria</taxon>
    </lineage>
</organism>
<evidence type="ECO:0000313" key="3">
    <source>
        <dbReference type="Proteomes" id="UP000008672"/>
    </source>
</evidence>
<keyword evidence="1" id="KW-0175">Coiled coil</keyword>
<reference evidence="3" key="1">
    <citation type="submission" date="2011-08" db="EMBL/GenBank/DDBJ databases">
        <title>The draft genome of Latimeria chalumnae.</title>
        <authorList>
            <person name="Di Palma F."/>
            <person name="Alfoldi J."/>
            <person name="Johnson J."/>
            <person name="Berlin A."/>
            <person name="Gnerre S."/>
            <person name="Jaffe D."/>
            <person name="MacCallum I."/>
            <person name="Young S."/>
            <person name="Walker B.J."/>
            <person name="Lander E."/>
            <person name="Lindblad-Toh K."/>
        </authorList>
    </citation>
    <scope>NUCLEOTIDE SEQUENCE [LARGE SCALE GENOMIC DNA]</scope>
    <source>
        <strain evidence="3">Wild caught</strain>
    </source>
</reference>
<dbReference type="Ensembl" id="ENSLACT00000012661.1">
    <property type="protein sequence ID" value="ENSLACP00000012567.1"/>
    <property type="gene ID" value="ENSLACG00000011071.1"/>
</dbReference>
<sequence>DLLDPIMEEMKSGLSNLGAALEDIRRKLTSLEEKTNSIEGRIGEAEDKLYHIENTSAQIETELSNLKSECDDLENRACRSNLRVMGILEGTDFRLIEKFLPAILGEDTFPDKMEIQRAHQALCARPKEGERPQSFIIKLLRFRGKERAMRRARELGQLTWNNSKIYLFPDISVELLATRKCFNQAKQTCHERKVNFALQYPAEL</sequence>
<reference evidence="2" key="2">
    <citation type="submission" date="2025-08" db="UniProtKB">
        <authorList>
            <consortium name="Ensembl"/>
        </authorList>
    </citation>
    <scope>IDENTIFICATION</scope>
</reference>
<dbReference type="AlphaFoldDB" id="H3ASE6"/>
<dbReference type="OMA" id="KETIMQA"/>
<reference evidence="2" key="3">
    <citation type="submission" date="2025-09" db="UniProtKB">
        <authorList>
            <consortium name="Ensembl"/>
        </authorList>
    </citation>
    <scope>IDENTIFICATION</scope>
</reference>
<name>H3ASE6_LATCH</name>
<dbReference type="PANTHER" id="PTHR11505">
    <property type="entry name" value="L1 TRANSPOSABLE ELEMENT-RELATED"/>
    <property type="match status" value="1"/>
</dbReference>
<dbReference type="Gene3D" id="1.20.5.1070">
    <property type="entry name" value="Head and neck region of the ectodomain of NDV fusion glycoprotein"/>
    <property type="match status" value="1"/>
</dbReference>
<dbReference type="SUPFAM" id="SSF57997">
    <property type="entry name" value="Tropomyosin"/>
    <property type="match status" value="1"/>
</dbReference>
<proteinExistence type="predicted"/>